<evidence type="ECO:0000256" key="1">
    <source>
        <dbReference type="ARBA" id="ARBA00004613"/>
    </source>
</evidence>
<name>A0A7M7NS68_STRPU</name>
<dbReference type="Pfam" id="PF00147">
    <property type="entry name" value="Fibrinogen_C"/>
    <property type="match status" value="1"/>
</dbReference>
<dbReference type="SMART" id="SM00186">
    <property type="entry name" value="FBG"/>
    <property type="match status" value="1"/>
</dbReference>
<dbReference type="OrthoDB" id="7725475at2759"/>
<reference evidence="8" key="2">
    <citation type="submission" date="2021-01" db="UniProtKB">
        <authorList>
            <consortium name="EnsemblMetazoa"/>
        </authorList>
    </citation>
    <scope>IDENTIFICATION</scope>
</reference>
<dbReference type="PROSITE" id="PS50026">
    <property type="entry name" value="EGF_3"/>
    <property type="match status" value="1"/>
</dbReference>
<protein>
    <submittedName>
        <fullName evidence="8">Uncharacterized protein</fullName>
    </submittedName>
</protein>
<dbReference type="GeneID" id="105437508"/>
<comment type="subcellular location">
    <subcellularLocation>
        <location evidence="1">Secreted</location>
    </subcellularLocation>
</comment>
<dbReference type="Proteomes" id="UP000007110">
    <property type="component" value="Unassembled WGS sequence"/>
</dbReference>
<keyword evidence="3 5" id="KW-1015">Disulfide bond</keyword>
<dbReference type="Gene3D" id="2.10.25.10">
    <property type="entry name" value="Laminin"/>
    <property type="match status" value="1"/>
</dbReference>
<dbReference type="AlphaFoldDB" id="A0A7M7NS68"/>
<dbReference type="Pfam" id="PF00008">
    <property type="entry name" value="EGF"/>
    <property type="match status" value="1"/>
</dbReference>
<evidence type="ECO:0000313" key="9">
    <source>
        <dbReference type="Proteomes" id="UP000007110"/>
    </source>
</evidence>
<comment type="caution">
    <text evidence="5">Lacks conserved residue(s) required for the propagation of feature annotation.</text>
</comment>
<dbReference type="InterPro" id="IPR037579">
    <property type="entry name" value="FIB_ANG-like"/>
</dbReference>
<evidence type="ECO:0000313" key="8">
    <source>
        <dbReference type="EnsemblMetazoa" id="XP_030840825"/>
    </source>
</evidence>
<feature type="domain" description="Fibrinogen C-terminal" evidence="7">
    <location>
        <begin position="73"/>
        <end position="242"/>
    </location>
</feature>
<dbReference type="PANTHER" id="PTHR47221:SF5">
    <property type="entry name" value="FIBRINOGEN C-TERMINAL DOMAIN-CONTAINING PROTEIN"/>
    <property type="match status" value="1"/>
</dbReference>
<feature type="disulfide bond" evidence="5">
    <location>
        <begin position="65"/>
        <end position="74"/>
    </location>
</feature>
<reference evidence="9" key="1">
    <citation type="submission" date="2015-02" db="EMBL/GenBank/DDBJ databases">
        <title>Genome sequencing for Strongylocentrotus purpuratus.</title>
        <authorList>
            <person name="Murali S."/>
            <person name="Liu Y."/>
            <person name="Vee V."/>
            <person name="English A."/>
            <person name="Wang M."/>
            <person name="Skinner E."/>
            <person name="Han Y."/>
            <person name="Muzny D.M."/>
            <person name="Worley K.C."/>
            <person name="Gibbs R.A."/>
        </authorList>
    </citation>
    <scope>NUCLEOTIDE SEQUENCE</scope>
</reference>
<dbReference type="InParanoid" id="A0A7M7NS68"/>
<keyword evidence="2" id="KW-0964">Secreted</keyword>
<evidence type="ECO:0000256" key="3">
    <source>
        <dbReference type="ARBA" id="ARBA00023157"/>
    </source>
</evidence>
<evidence type="ECO:0000256" key="2">
    <source>
        <dbReference type="ARBA" id="ARBA00022525"/>
    </source>
</evidence>
<dbReference type="InterPro" id="IPR036056">
    <property type="entry name" value="Fibrinogen-like_C"/>
</dbReference>
<dbReference type="EnsemblMetazoa" id="XM_030984965">
    <property type="protein sequence ID" value="XP_030840825"/>
    <property type="gene ID" value="LOC105437508"/>
</dbReference>
<evidence type="ECO:0000256" key="4">
    <source>
        <dbReference type="ARBA" id="ARBA00023180"/>
    </source>
</evidence>
<dbReference type="CDD" id="cd00054">
    <property type="entry name" value="EGF_CA"/>
    <property type="match status" value="1"/>
</dbReference>
<dbReference type="InterPro" id="IPR014716">
    <property type="entry name" value="Fibrinogen_a/b/g_C_1"/>
</dbReference>
<organism evidence="8 9">
    <name type="scientific">Strongylocentrotus purpuratus</name>
    <name type="common">Purple sea urchin</name>
    <dbReference type="NCBI Taxonomy" id="7668"/>
    <lineage>
        <taxon>Eukaryota</taxon>
        <taxon>Metazoa</taxon>
        <taxon>Echinodermata</taxon>
        <taxon>Eleutherozoa</taxon>
        <taxon>Echinozoa</taxon>
        <taxon>Echinoidea</taxon>
        <taxon>Euechinoidea</taxon>
        <taxon>Echinacea</taxon>
        <taxon>Camarodonta</taxon>
        <taxon>Echinidea</taxon>
        <taxon>Strongylocentrotidae</taxon>
        <taxon>Strongylocentrotus</taxon>
    </lineage>
</organism>
<evidence type="ECO:0000256" key="5">
    <source>
        <dbReference type="PROSITE-ProRule" id="PRU00076"/>
    </source>
</evidence>
<keyword evidence="4" id="KW-0325">Glycoprotein</keyword>
<keyword evidence="9" id="KW-1185">Reference proteome</keyword>
<evidence type="ECO:0000259" key="7">
    <source>
        <dbReference type="PROSITE" id="PS51406"/>
    </source>
</evidence>
<accession>A0A7M7NS68</accession>
<dbReference type="OMA" id="DRENEFW"/>
<dbReference type="PROSITE" id="PS00022">
    <property type="entry name" value="EGF_1"/>
    <property type="match status" value="1"/>
</dbReference>
<dbReference type="KEGG" id="spu:105437508"/>
<dbReference type="PROSITE" id="PS51406">
    <property type="entry name" value="FIBRINOGEN_C_2"/>
    <property type="match status" value="1"/>
</dbReference>
<dbReference type="GO" id="GO:0005615">
    <property type="term" value="C:extracellular space"/>
    <property type="evidence" value="ECO:0000318"/>
    <property type="project" value="GO_Central"/>
</dbReference>
<proteinExistence type="predicted"/>
<dbReference type="SUPFAM" id="SSF57196">
    <property type="entry name" value="EGF/Laminin"/>
    <property type="match status" value="1"/>
</dbReference>
<dbReference type="PANTHER" id="PTHR47221">
    <property type="entry name" value="FIBRINOGEN ALPHA CHAIN"/>
    <property type="match status" value="1"/>
</dbReference>
<dbReference type="RefSeq" id="XP_030840825.1">
    <property type="nucleotide sequence ID" value="XM_030984965.1"/>
</dbReference>
<keyword evidence="5" id="KW-0245">EGF-like domain</keyword>
<dbReference type="Gene3D" id="3.90.215.10">
    <property type="entry name" value="Gamma Fibrinogen, chain A, domain 1"/>
    <property type="match status" value="1"/>
</dbReference>
<dbReference type="InterPro" id="IPR000742">
    <property type="entry name" value="EGF"/>
</dbReference>
<dbReference type="InterPro" id="IPR002181">
    <property type="entry name" value="Fibrinogen_a/b/g_C_dom"/>
</dbReference>
<sequence length="242" mass="27238">MTSLDSDDVIQMVPKRLPHDHPLADRTELMGNDLKLICAKPDCLSNPCLHGSTCTETYDGYECLCSVCSSGNQCQDKLLKDCSEIYASGERISGVYKICPGSNVEDKEPIDVYCNIDEDGGWLVFQRRQDGTVDFYQNWAAYKNGFGDLEAEFWLGNDIIHRITYQGNYTLRIYMVDLNGQSSTALYNNFRVANESEGYRLKDLTYNATSSNGGSIVLLKPTAFYNDLPPIQFSKNGNYILY</sequence>
<evidence type="ECO:0000259" key="6">
    <source>
        <dbReference type="PROSITE" id="PS50026"/>
    </source>
</evidence>
<dbReference type="SUPFAM" id="SSF56496">
    <property type="entry name" value="Fibrinogen C-terminal domain-like"/>
    <property type="match status" value="1"/>
</dbReference>
<feature type="domain" description="EGF-like" evidence="6">
    <location>
        <begin position="39"/>
        <end position="75"/>
    </location>
</feature>